<dbReference type="Proteomes" id="UP000190102">
    <property type="component" value="Unassembled WGS sequence"/>
</dbReference>
<evidence type="ECO:0000256" key="5">
    <source>
        <dbReference type="HAMAP-Rule" id="MF_00014"/>
    </source>
</evidence>
<accession>A0A1T4NG87</accession>
<keyword evidence="3 5" id="KW-0698">rRNA processing</keyword>
<dbReference type="Gene3D" id="2.30.30.240">
    <property type="entry name" value="PRC-barrel domain"/>
    <property type="match status" value="1"/>
</dbReference>
<dbReference type="Pfam" id="PF01782">
    <property type="entry name" value="RimM"/>
    <property type="match status" value="1"/>
</dbReference>
<sequence>MDVSNNNLIAVGRISGTHGIRGQLRLHSYSGNLESLQAAKTILLRFPAGVTRQIQLKRAAYHSGKFLLTLDGFDTIEKAQELAGCELLLQRDQLPPPEADEYYWQDLLGLKVVTTEGQQLGCIKEIMETGANDVYLVRDEATRREYLIPAIASVITSVNLQTGCMTITPLEGLLDL</sequence>
<dbReference type="PANTHER" id="PTHR33692">
    <property type="entry name" value="RIBOSOME MATURATION FACTOR RIMM"/>
    <property type="match status" value="1"/>
</dbReference>
<proteinExistence type="inferred from homology"/>
<evidence type="ECO:0000256" key="3">
    <source>
        <dbReference type="ARBA" id="ARBA00022552"/>
    </source>
</evidence>
<dbReference type="GO" id="GO:0042274">
    <property type="term" value="P:ribosomal small subunit biogenesis"/>
    <property type="evidence" value="ECO:0007669"/>
    <property type="project" value="UniProtKB-UniRule"/>
</dbReference>
<dbReference type="InterPro" id="IPR056792">
    <property type="entry name" value="PRC_RimM"/>
</dbReference>
<keyword evidence="4 5" id="KW-0143">Chaperone</keyword>
<dbReference type="SUPFAM" id="SSF50346">
    <property type="entry name" value="PRC-barrel domain"/>
    <property type="match status" value="1"/>
</dbReference>
<comment type="function">
    <text evidence="5">An accessory protein needed during the final step in the assembly of 30S ribosomal subunit, possibly for assembly of the head region. Essential for efficient processing of 16S rRNA. May be needed both before and after RbfA during the maturation of 16S rRNA. It has affinity for free ribosomal 30S subunits but not for 70S ribosomes.</text>
</comment>
<name>A0A1T4NG87_9BACT</name>
<keyword evidence="9" id="KW-1185">Reference proteome</keyword>
<dbReference type="NCBIfam" id="TIGR02273">
    <property type="entry name" value="16S_RimM"/>
    <property type="match status" value="1"/>
</dbReference>
<evidence type="ECO:0000313" key="9">
    <source>
        <dbReference type="Proteomes" id="UP000190102"/>
    </source>
</evidence>
<dbReference type="InterPro" id="IPR036976">
    <property type="entry name" value="RimM_N_sf"/>
</dbReference>
<keyword evidence="2 5" id="KW-0690">Ribosome biogenesis</keyword>
<evidence type="ECO:0000256" key="1">
    <source>
        <dbReference type="ARBA" id="ARBA00022490"/>
    </source>
</evidence>
<evidence type="ECO:0000256" key="2">
    <source>
        <dbReference type="ARBA" id="ARBA00022517"/>
    </source>
</evidence>
<dbReference type="EMBL" id="FUWR01000007">
    <property type="protein sequence ID" value="SJZ78272.1"/>
    <property type="molecule type" value="Genomic_DNA"/>
</dbReference>
<keyword evidence="1 5" id="KW-0963">Cytoplasm</keyword>
<protein>
    <recommendedName>
        <fullName evidence="5">Ribosome maturation factor RimM</fullName>
    </recommendedName>
</protein>
<comment type="similarity">
    <text evidence="5">Belongs to the RimM family.</text>
</comment>
<dbReference type="RefSeq" id="WP_078789921.1">
    <property type="nucleotide sequence ID" value="NZ_FUWR01000007.1"/>
</dbReference>
<dbReference type="STRING" id="115783.SAMN02745119_01619"/>
<gene>
    <name evidence="5" type="primary">rimM</name>
    <name evidence="8" type="ORF">SAMN02745119_01619</name>
</gene>
<dbReference type="InterPro" id="IPR009000">
    <property type="entry name" value="Transl_B-barrel_sf"/>
</dbReference>
<feature type="domain" description="Ribosome maturation factor RimM PRC barrel" evidence="7">
    <location>
        <begin position="104"/>
        <end position="173"/>
    </location>
</feature>
<dbReference type="GO" id="GO:0005737">
    <property type="term" value="C:cytoplasm"/>
    <property type="evidence" value="ECO:0007669"/>
    <property type="project" value="UniProtKB-SubCell"/>
</dbReference>
<dbReference type="Gene3D" id="2.40.30.60">
    <property type="entry name" value="RimM"/>
    <property type="match status" value="1"/>
</dbReference>
<reference evidence="9" key="1">
    <citation type="submission" date="2017-02" db="EMBL/GenBank/DDBJ databases">
        <authorList>
            <person name="Varghese N."/>
            <person name="Submissions S."/>
        </authorList>
    </citation>
    <scope>NUCLEOTIDE SEQUENCE [LARGE SCALE GENOMIC DNA]</scope>
    <source>
        <strain evidence="9">ATCC BAA-34</strain>
    </source>
</reference>
<dbReference type="HAMAP" id="MF_00014">
    <property type="entry name" value="Ribosome_mat_RimM"/>
    <property type="match status" value="1"/>
</dbReference>
<dbReference type="InterPro" id="IPR002676">
    <property type="entry name" value="RimM_N"/>
</dbReference>
<dbReference type="PANTHER" id="PTHR33692:SF1">
    <property type="entry name" value="RIBOSOME MATURATION FACTOR RIMM"/>
    <property type="match status" value="1"/>
</dbReference>
<comment type="subcellular location">
    <subcellularLocation>
        <location evidence="5">Cytoplasm</location>
    </subcellularLocation>
</comment>
<dbReference type="Pfam" id="PF24986">
    <property type="entry name" value="PRC_RimM"/>
    <property type="match status" value="1"/>
</dbReference>
<evidence type="ECO:0000256" key="4">
    <source>
        <dbReference type="ARBA" id="ARBA00023186"/>
    </source>
</evidence>
<dbReference type="AlphaFoldDB" id="A0A1T4NG87"/>
<dbReference type="InterPro" id="IPR011961">
    <property type="entry name" value="RimM"/>
</dbReference>
<comment type="domain">
    <text evidence="5">The PRC barrel domain binds ribosomal protein uS19.</text>
</comment>
<comment type="subunit">
    <text evidence="5">Binds ribosomal protein uS19.</text>
</comment>
<dbReference type="GO" id="GO:0006364">
    <property type="term" value="P:rRNA processing"/>
    <property type="evidence" value="ECO:0007669"/>
    <property type="project" value="UniProtKB-UniRule"/>
</dbReference>
<evidence type="ECO:0000259" key="7">
    <source>
        <dbReference type="Pfam" id="PF24986"/>
    </source>
</evidence>
<dbReference type="InterPro" id="IPR011033">
    <property type="entry name" value="PRC_barrel-like_sf"/>
</dbReference>
<evidence type="ECO:0000259" key="6">
    <source>
        <dbReference type="Pfam" id="PF01782"/>
    </source>
</evidence>
<organism evidence="8 9">
    <name type="scientific">Trichlorobacter thiogenes</name>
    <dbReference type="NCBI Taxonomy" id="115783"/>
    <lineage>
        <taxon>Bacteria</taxon>
        <taxon>Pseudomonadati</taxon>
        <taxon>Thermodesulfobacteriota</taxon>
        <taxon>Desulfuromonadia</taxon>
        <taxon>Geobacterales</taxon>
        <taxon>Geobacteraceae</taxon>
        <taxon>Trichlorobacter</taxon>
    </lineage>
</organism>
<dbReference type="SUPFAM" id="SSF50447">
    <property type="entry name" value="Translation proteins"/>
    <property type="match status" value="1"/>
</dbReference>
<dbReference type="GO" id="GO:0005840">
    <property type="term" value="C:ribosome"/>
    <property type="evidence" value="ECO:0007669"/>
    <property type="project" value="InterPro"/>
</dbReference>
<dbReference type="GO" id="GO:0043022">
    <property type="term" value="F:ribosome binding"/>
    <property type="evidence" value="ECO:0007669"/>
    <property type="project" value="InterPro"/>
</dbReference>
<evidence type="ECO:0000313" key="8">
    <source>
        <dbReference type="EMBL" id="SJZ78272.1"/>
    </source>
</evidence>
<feature type="domain" description="RimM N-terminal" evidence="6">
    <location>
        <begin position="11"/>
        <end position="93"/>
    </location>
</feature>
<dbReference type="OrthoDB" id="9783509at2"/>